<proteinExistence type="predicted"/>
<accession>A0A6B0U1J4</accession>
<protein>
    <submittedName>
        <fullName evidence="2">Putative secreted protein</fullName>
    </submittedName>
</protein>
<reference evidence="2" key="1">
    <citation type="submission" date="2019-12" db="EMBL/GenBank/DDBJ databases">
        <title>An insight into the sialome of adult female Ixodes ricinus ticks feeding for 6 days.</title>
        <authorList>
            <person name="Perner J."/>
            <person name="Ribeiro J.M.C."/>
        </authorList>
    </citation>
    <scope>NUCLEOTIDE SEQUENCE</scope>
    <source>
        <strain evidence="2">Semi-engorged</strain>
        <tissue evidence="2">Salivary glands</tissue>
    </source>
</reference>
<dbReference type="EMBL" id="GIFC01003355">
    <property type="protein sequence ID" value="MXU85438.1"/>
    <property type="molecule type" value="Transcribed_RNA"/>
</dbReference>
<evidence type="ECO:0000313" key="2">
    <source>
        <dbReference type="EMBL" id="MXU85438.1"/>
    </source>
</evidence>
<evidence type="ECO:0000256" key="1">
    <source>
        <dbReference type="SAM" id="SignalP"/>
    </source>
</evidence>
<feature type="signal peptide" evidence="1">
    <location>
        <begin position="1"/>
        <end position="27"/>
    </location>
</feature>
<dbReference type="AlphaFoldDB" id="A0A6B0U1J4"/>
<organism evidence="2">
    <name type="scientific">Ixodes ricinus</name>
    <name type="common">Common tick</name>
    <name type="synonym">Acarus ricinus</name>
    <dbReference type="NCBI Taxonomy" id="34613"/>
    <lineage>
        <taxon>Eukaryota</taxon>
        <taxon>Metazoa</taxon>
        <taxon>Ecdysozoa</taxon>
        <taxon>Arthropoda</taxon>
        <taxon>Chelicerata</taxon>
        <taxon>Arachnida</taxon>
        <taxon>Acari</taxon>
        <taxon>Parasitiformes</taxon>
        <taxon>Ixodida</taxon>
        <taxon>Ixodoidea</taxon>
        <taxon>Ixodidae</taxon>
        <taxon>Ixodinae</taxon>
        <taxon>Ixodes</taxon>
    </lineage>
</organism>
<name>A0A6B0U1J4_IXORI</name>
<sequence length="86" mass="9729">MRQLLRHFVDLALNLGILCKLVHDADSSQLCPQVAHLTSQVGFHLGFLRNDLQHHSNDQRNEGREHAAECHEPKKEVAFLSSHLVA</sequence>
<feature type="chain" id="PRO_5025658748" evidence="1">
    <location>
        <begin position="28"/>
        <end position="86"/>
    </location>
</feature>
<keyword evidence="1" id="KW-0732">Signal</keyword>